<sequence length="464" mass="49176">MLRFFLFSAFDSLDGADAATLFGTARIGTTINAIAEVSRSFPTATVVTVPGSDPVEPLRAGDVDYAVNGFLFYFQQDAAALEASGELNSTVFAYEITPEGEVRSVDPAALLPDAPSLGPDVLVGTDGDDILHASKGWDTLYGMAGDDILFGEQNSDVIWGGAGNDTLRGGALNDRLIGGPGNDILDGGIKIDVADYSSHGSVTVDLAITSHQQTGAGWDKLVRIENVIGGSEASRLFGDEGRNVLTGGAGNDALFGRGWSDKLIGGEGDDLLSGGRGSDYLIGGEGNDTLRGGVENDTLIEHENPYIHYASDDRFFGNRGDDFLNAGYGNDWLSGGKGDDVLGGDRGDDVLRGNGGNDRLSGGMGDDVLMGGRGKDWLYGNFGKQTMTGGRGVDEFYFRGSLGHNVVTDFQLGMEKIWTSEKYRDLIIEGDVDTTIRVDNDTDFSITLLGVSPDDLSRSDFFFL</sequence>
<dbReference type="InterPro" id="IPR011049">
    <property type="entry name" value="Serralysin-like_metalloprot_C"/>
</dbReference>
<keyword evidence="6" id="KW-0843">Virulence</keyword>
<dbReference type="RefSeq" id="WP_386073094.1">
    <property type="nucleotide sequence ID" value="NZ_JBHTJT010000007.1"/>
</dbReference>
<reference evidence="9" key="1">
    <citation type="journal article" date="2019" name="Int. J. Syst. Evol. Microbiol.">
        <title>The Global Catalogue of Microorganisms (GCM) 10K type strain sequencing project: providing services to taxonomists for standard genome sequencing and annotation.</title>
        <authorList>
            <consortium name="The Broad Institute Genomics Platform"/>
            <consortium name="The Broad Institute Genome Sequencing Center for Infectious Disease"/>
            <person name="Wu L."/>
            <person name="Ma J."/>
        </authorList>
    </citation>
    <scope>NUCLEOTIDE SEQUENCE [LARGE SCALE GENOMIC DNA]</scope>
    <source>
        <strain evidence="9">CCUG 60524</strain>
    </source>
</reference>
<evidence type="ECO:0000256" key="1">
    <source>
        <dbReference type="ARBA" id="ARBA00004370"/>
    </source>
</evidence>
<evidence type="ECO:0000313" key="9">
    <source>
        <dbReference type="Proteomes" id="UP001597108"/>
    </source>
</evidence>
<dbReference type="Gene3D" id="2.150.10.10">
    <property type="entry name" value="Serralysin-like metalloprotease, C-terminal"/>
    <property type="match status" value="4"/>
</dbReference>
<keyword evidence="9" id="KW-1185">Reference proteome</keyword>
<comment type="caution">
    <text evidence="8">The sequence shown here is derived from an EMBL/GenBank/DDBJ whole genome shotgun (WGS) entry which is preliminary data.</text>
</comment>
<evidence type="ECO:0000256" key="4">
    <source>
        <dbReference type="ARBA" id="ARBA00022656"/>
    </source>
</evidence>
<evidence type="ECO:0000256" key="5">
    <source>
        <dbReference type="ARBA" id="ARBA00022737"/>
    </source>
</evidence>
<dbReference type="InterPro" id="IPR018511">
    <property type="entry name" value="Hemolysin-typ_Ca-bd_CS"/>
</dbReference>
<name>A0ABW3ILE5_9RHOB</name>
<dbReference type="PRINTS" id="PR01488">
    <property type="entry name" value="RTXTOXINA"/>
</dbReference>
<dbReference type="PROSITE" id="PS00330">
    <property type="entry name" value="HEMOLYSIN_CALCIUM"/>
    <property type="match status" value="5"/>
</dbReference>
<dbReference type="InterPro" id="IPR001343">
    <property type="entry name" value="Hemolysn_Ca-bd"/>
</dbReference>
<dbReference type="EMBL" id="JBHTJT010000007">
    <property type="protein sequence ID" value="MFD0978927.1"/>
    <property type="molecule type" value="Genomic_DNA"/>
</dbReference>
<evidence type="ECO:0000256" key="6">
    <source>
        <dbReference type="ARBA" id="ARBA00023026"/>
    </source>
</evidence>
<organism evidence="8 9">
    <name type="scientific">Tropicimonas aquimaris</name>
    <dbReference type="NCBI Taxonomy" id="914152"/>
    <lineage>
        <taxon>Bacteria</taxon>
        <taxon>Pseudomonadati</taxon>
        <taxon>Pseudomonadota</taxon>
        <taxon>Alphaproteobacteria</taxon>
        <taxon>Rhodobacterales</taxon>
        <taxon>Roseobacteraceae</taxon>
        <taxon>Tropicimonas</taxon>
    </lineage>
</organism>
<evidence type="ECO:0000256" key="2">
    <source>
        <dbReference type="ARBA" id="ARBA00004613"/>
    </source>
</evidence>
<keyword evidence="3" id="KW-0964">Secreted</keyword>
<accession>A0ABW3ILE5</accession>
<protein>
    <submittedName>
        <fullName evidence="8">Calcium-binding protein</fullName>
    </submittedName>
</protein>
<evidence type="ECO:0000256" key="7">
    <source>
        <dbReference type="ARBA" id="ARBA00023136"/>
    </source>
</evidence>
<keyword evidence="4" id="KW-0800">Toxin</keyword>
<evidence type="ECO:0000313" key="8">
    <source>
        <dbReference type="EMBL" id="MFD0978927.1"/>
    </source>
</evidence>
<proteinExistence type="predicted"/>
<gene>
    <name evidence="8" type="ORF">ACFQ2S_04615</name>
</gene>
<dbReference type="PANTHER" id="PTHR38340">
    <property type="entry name" value="S-LAYER PROTEIN"/>
    <property type="match status" value="1"/>
</dbReference>
<dbReference type="InterPro" id="IPR003995">
    <property type="entry name" value="RTX_toxin_determinant-A"/>
</dbReference>
<dbReference type="PRINTS" id="PR00313">
    <property type="entry name" value="CABNDNGRPT"/>
</dbReference>
<dbReference type="PANTHER" id="PTHR38340:SF1">
    <property type="entry name" value="S-LAYER PROTEIN"/>
    <property type="match status" value="1"/>
</dbReference>
<dbReference type="InterPro" id="IPR050557">
    <property type="entry name" value="RTX_toxin/Mannuronan_C5-epim"/>
</dbReference>
<comment type="subcellular location">
    <subcellularLocation>
        <location evidence="1">Membrane</location>
    </subcellularLocation>
    <subcellularLocation>
        <location evidence="2">Secreted</location>
    </subcellularLocation>
</comment>
<dbReference type="SUPFAM" id="SSF51120">
    <property type="entry name" value="beta-Roll"/>
    <property type="match status" value="3"/>
</dbReference>
<evidence type="ECO:0000256" key="3">
    <source>
        <dbReference type="ARBA" id="ARBA00022525"/>
    </source>
</evidence>
<keyword evidence="5" id="KW-0677">Repeat</keyword>
<dbReference type="Pfam" id="PF00353">
    <property type="entry name" value="HemolysinCabind"/>
    <property type="match status" value="5"/>
</dbReference>
<dbReference type="Proteomes" id="UP001597108">
    <property type="component" value="Unassembled WGS sequence"/>
</dbReference>
<keyword evidence="7" id="KW-0472">Membrane</keyword>